<organism evidence="2 3">
    <name type="scientific">Bordetella trematum</name>
    <dbReference type="NCBI Taxonomy" id="123899"/>
    <lineage>
        <taxon>Bacteria</taxon>
        <taxon>Pseudomonadati</taxon>
        <taxon>Pseudomonadota</taxon>
        <taxon>Betaproteobacteria</taxon>
        <taxon>Burkholderiales</taxon>
        <taxon>Alcaligenaceae</taxon>
        <taxon>Bordetella</taxon>
    </lineage>
</organism>
<dbReference type="KEGG" id="btrm:SAMEA390648700511"/>
<dbReference type="PATRIC" id="fig|123899.6.peg.494"/>
<protein>
    <submittedName>
        <fullName evidence="2">Polysaccharide pyruvyl transferase</fullName>
    </submittedName>
</protein>
<dbReference type="GeneID" id="56588079"/>
<evidence type="ECO:0000313" key="3">
    <source>
        <dbReference type="Proteomes" id="UP000076825"/>
    </source>
</evidence>
<dbReference type="RefSeq" id="WP_082832929.1">
    <property type="nucleotide sequence ID" value="NZ_CP016340.1"/>
</dbReference>
<sequence length="351" mass="40144">MKDILLTTFPAHRSGNVGDQLITFSLLKMFRSRFPAYDPIIRFREESLDDIDPEAIKSIVAPGFSVVDGTYPNLFSLYSDVRRLRNFFPIGCSFQGIRPDESTFAGHQYSSETKEFLSSVVENIGPLMCRDELIVKMLLGNGIAAEYFGDLAIYDEEKVGSEFIAPNSISSLVFTIQHHDKYDEQSFSVLQMLSKKFANATRYVAYHSRPNRRSKKVAEFAVSLGFIPKELSGDVNNLSFYDDIDLHVGYRLHGHIYFLRRRKPSVLLVEDARSFGFSRTRGTSYGCLDVMDVELDEVGKTTAEEIEVFLDRQISTRFSEYQEVFDFIDSKYKGVVAPYIDMFARKYLVSY</sequence>
<dbReference type="EMBL" id="LT546645">
    <property type="protein sequence ID" value="SAI66950.1"/>
    <property type="molecule type" value="Genomic_DNA"/>
</dbReference>
<dbReference type="AlphaFoldDB" id="A0A157QTX2"/>
<name>A0A157QTX2_9BORD</name>
<keyword evidence="3" id="KW-1185">Reference proteome</keyword>
<proteinExistence type="predicted"/>
<dbReference type="GO" id="GO:0016740">
    <property type="term" value="F:transferase activity"/>
    <property type="evidence" value="ECO:0007669"/>
    <property type="project" value="UniProtKB-KW"/>
</dbReference>
<evidence type="ECO:0000259" key="1">
    <source>
        <dbReference type="Pfam" id="PF04230"/>
    </source>
</evidence>
<dbReference type="OrthoDB" id="9802987at2"/>
<dbReference type="Proteomes" id="UP000076825">
    <property type="component" value="Chromosome 1"/>
</dbReference>
<evidence type="ECO:0000313" key="2">
    <source>
        <dbReference type="EMBL" id="SAI66950.1"/>
    </source>
</evidence>
<keyword evidence="2" id="KW-0808">Transferase</keyword>
<reference evidence="2 3" key="1">
    <citation type="submission" date="2016-04" db="EMBL/GenBank/DDBJ databases">
        <authorList>
            <consortium name="Pathogen Informatics"/>
        </authorList>
    </citation>
    <scope>NUCLEOTIDE SEQUENCE [LARGE SCALE GENOMIC DNA]</scope>
    <source>
        <strain evidence="2 3">H044680328</strain>
    </source>
</reference>
<feature type="domain" description="Polysaccharide pyruvyl transferase" evidence="1">
    <location>
        <begin position="16"/>
        <end position="268"/>
    </location>
</feature>
<accession>A0A157QTX2</accession>
<gene>
    <name evidence="2" type="ORF">SAMEA3906487_00511</name>
</gene>
<dbReference type="STRING" id="123899.SAMEA3906487_00511"/>
<dbReference type="InterPro" id="IPR007345">
    <property type="entry name" value="Polysacch_pyruvyl_Trfase"/>
</dbReference>
<dbReference type="Pfam" id="PF04230">
    <property type="entry name" value="PS_pyruv_trans"/>
    <property type="match status" value="1"/>
</dbReference>